<dbReference type="SMART" id="SM00267">
    <property type="entry name" value="GGDEF"/>
    <property type="match status" value="1"/>
</dbReference>
<dbReference type="GO" id="GO:0052621">
    <property type="term" value="F:diguanylate cyclase activity"/>
    <property type="evidence" value="ECO:0007669"/>
    <property type="project" value="TreeGrafter"/>
</dbReference>
<dbReference type="OrthoDB" id="9759607at2"/>
<organism evidence="3 4">
    <name type="scientific">Paenisporosarcina antarctica</name>
    <dbReference type="NCBI Taxonomy" id="417367"/>
    <lineage>
        <taxon>Bacteria</taxon>
        <taxon>Bacillati</taxon>
        <taxon>Bacillota</taxon>
        <taxon>Bacilli</taxon>
        <taxon>Bacillales</taxon>
        <taxon>Caryophanaceae</taxon>
        <taxon>Paenisporosarcina</taxon>
    </lineage>
</organism>
<dbReference type="SUPFAM" id="SSF55073">
    <property type="entry name" value="Nucleotide cyclase"/>
    <property type="match status" value="1"/>
</dbReference>
<evidence type="ECO:0000313" key="4">
    <source>
        <dbReference type="Proteomes" id="UP000294292"/>
    </source>
</evidence>
<dbReference type="Gene3D" id="3.30.70.270">
    <property type="match status" value="1"/>
</dbReference>
<dbReference type="NCBIfam" id="TIGR00254">
    <property type="entry name" value="GGDEF"/>
    <property type="match status" value="1"/>
</dbReference>
<dbReference type="PANTHER" id="PTHR45138">
    <property type="entry name" value="REGULATORY COMPONENTS OF SENSORY TRANSDUCTION SYSTEM"/>
    <property type="match status" value="1"/>
</dbReference>
<feature type="coiled-coil region" evidence="1">
    <location>
        <begin position="104"/>
        <end position="159"/>
    </location>
</feature>
<sequence length="311" mass="34989">MDEQLELAPVGYVVIDQDLRILEINKMMMKIAGIENAPIYMHELLTISSQIYFQTYFIPTIITHGAVSEMVLKLKNPSGAVPVLMNTKKSNGFFECAFMQMPMRSEYENELLNAKREAERISQATKEANQKLILLLNKVEFKQAELNVLNSRLQELTVTDVLTNLKNRRYLEEFLPGMMDKGTLTLLLIDIDFFKKINDAFGHHAGDIVLQEFARLLDSLIGDAGFVARIGGEEFVVVLPEISQSETEEIAEEIRKSIEVKDWSYGQMTVSIGIAKSAKGMQLSNLLKIADVALYNSKNEGRNRVTVGSSS</sequence>
<evidence type="ECO:0000256" key="1">
    <source>
        <dbReference type="SAM" id="Coils"/>
    </source>
</evidence>
<dbReference type="KEGG" id="panc:E2636_16595"/>
<dbReference type="CDD" id="cd01949">
    <property type="entry name" value="GGDEF"/>
    <property type="match status" value="1"/>
</dbReference>
<dbReference type="GO" id="GO:0043709">
    <property type="term" value="P:cell adhesion involved in single-species biofilm formation"/>
    <property type="evidence" value="ECO:0007669"/>
    <property type="project" value="TreeGrafter"/>
</dbReference>
<proteinExistence type="predicted"/>
<evidence type="ECO:0000313" key="3">
    <source>
        <dbReference type="EMBL" id="QBP42665.1"/>
    </source>
</evidence>
<dbReference type="PROSITE" id="PS50887">
    <property type="entry name" value="GGDEF"/>
    <property type="match status" value="1"/>
</dbReference>
<dbReference type="AlphaFoldDB" id="A0A4V1ANG2"/>
<dbReference type="RefSeq" id="WP_134211258.1">
    <property type="nucleotide sequence ID" value="NZ_CP038015.1"/>
</dbReference>
<dbReference type="GO" id="GO:0005886">
    <property type="term" value="C:plasma membrane"/>
    <property type="evidence" value="ECO:0007669"/>
    <property type="project" value="TreeGrafter"/>
</dbReference>
<dbReference type="InterPro" id="IPR050469">
    <property type="entry name" value="Diguanylate_Cyclase"/>
</dbReference>
<name>A0A4V1ANG2_9BACL</name>
<dbReference type="Pfam" id="PF00990">
    <property type="entry name" value="GGDEF"/>
    <property type="match status" value="1"/>
</dbReference>
<dbReference type="Proteomes" id="UP000294292">
    <property type="component" value="Chromosome"/>
</dbReference>
<protein>
    <submittedName>
        <fullName evidence="3">Sensor domain-containing diguanylate cyclase</fullName>
    </submittedName>
</protein>
<keyword evidence="4" id="KW-1185">Reference proteome</keyword>
<evidence type="ECO:0000259" key="2">
    <source>
        <dbReference type="PROSITE" id="PS50887"/>
    </source>
</evidence>
<dbReference type="InterPro" id="IPR043128">
    <property type="entry name" value="Rev_trsase/Diguanyl_cyclase"/>
</dbReference>
<accession>A0A4V1ANG2</accession>
<dbReference type="GO" id="GO:1902201">
    <property type="term" value="P:negative regulation of bacterial-type flagellum-dependent cell motility"/>
    <property type="evidence" value="ECO:0007669"/>
    <property type="project" value="TreeGrafter"/>
</dbReference>
<dbReference type="EMBL" id="CP038015">
    <property type="protein sequence ID" value="QBP42665.1"/>
    <property type="molecule type" value="Genomic_DNA"/>
</dbReference>
<reference evidence="3 4" key="1">
    <citation type="submission" date="2019-03" db="EMBL/GenBank/DDBJ databases">
        <title>Complete genome sequence of Paenisporosarcina antarctica CGMCC 1.6503T.</title>
        <authorList>
            <person name="Rong J.-C."/>
            <person name="Chi N.-Y."/>
            <person name="Zhang Q.-F."/>
        </authorList>
    </citation>
    <scope>NUCLEOTIDE SEQUENCE [LARGE SCALE GENOMIC DNA]</scope>
    <source>
        <strain evidence="3 4">CGMCC 1.6503</strain>
    </source>
</reference>
<keyword evidence="1" id="KW-0175">Coiled coil</keyword>
<dbReference type="InterPro" id="IPR000160">
    <property type="entry name" value="GGDEF_dom"/>
</dbReference>
<gene>
    <name evidence="3" type="ORF">E2636_16595</name>
</gene>
<dbReference type="InterPro" id="IPR029787">
    <property type="entry name" value="Nucleotide_cyclase"/>
</dbReference>
<dbReference type="FunFam" id="3.30.70.270:FF:000001">
    <property type="entry name" value="Diguanylate cyclase domain protein"/>
    <property type="match status" value="1"/>
</dbReference>
<feature type="domain" description="GGDEF" evidence="2">
    <location>
        <begin position="182"/>
        <end position="310"/>
    </location>
</feature>
<dbReference type="PANTHER" id="PTHR45138:SF9">
    <property type="entry name" value="DIGUANYLATE CYCLASE DGCM-RELATED"/>
    <property type="match status" value="1"/>
</dbReference>